<keyword evidence="3" id="KW-1185">Reference proteome</keyword>
<dbReference type="EMBL" id="JAHRIN010076642">
    <property type="protein sequence ID" value="MEQ2218225.1"/>
    <property type="molecule type" value="Genomic_DNA"/>
</dbReference>
<sequence>MADSGALAAQRCGSGSLSSVSMETISGLTELEDLERVYQQLCSEETRLYNVIQRADDILDLKFCTDGVQTALRNEDYEQAAAHIHRYLSLDQSVIELSRQGEESKRLFIYLLCCHENTPNVNFVLFCFSRFMFSVFICSAVDASLVTLQEAEQKLKVIVAEKLDGAVAAVDLAQVERFFKIFPLLGLHQQGLARFGQYLCSQDIQRGVSSAVSLMQSSLQQGKFNTLGIESTENAKAAFLVTLNNVEVCSENITTLKRNLEEEFNDYEANDPWVALSPVIYDTLTSLMTSLISVELEKTVLKCSFSRVRS</sequence>
<evidence type="ECO:0000259" key="1">
    <source>
        <dbReference type="Pfam" id="PF20663"/>
    </source>
</evidence>
<dbReference type="PANTHER" id="PTHR24016">
    <property type="entry name" value="CONSERVED OLIGOMERIC GOLGI COMPLEX SUBUNIT 4"/>
    <property type="match status" value="1"/>
</dbReference>
<dbReference type="Pfam" id="PF20663">
    <property type="entry name" value="COG4_N"/>
    <property type="match status" value="1"/>
</dbReference>
<dbReference type="Gene3D" id="1.10.287.1060">
    <property type="entry name" value="ESAT-6-like"/>
    <property type="match status" value="1"/>
</dbReference>
<dbReference type="PANTHER" id="PTHR24016:SF0">
    <property type="entry name" value="CONSERVED OLIGOMERIC GOLGI COMPLEX SUBUNIT 4"/>
    <property type="match status" value="1"/>
</dbReference>
<organism evidence="2 3">
    <name type="scientific">Xenoophorus captivus</name>
    <dbReference type="NCBI Taxonomy" id="1517983"/>
    <lineage>
        <taxon>Eukaryota</taxon>
        <taxon>Metazoa</taxon>
        <taxon>Chordata</taxon>
        <taxon>Craniata</taxon>
        <taxon>Vertebrata</taxon>
        <taxon>Euteleostomi</taxon>
        <taxon>Actinopterygii</taxon>
        <taxon>Neopterygii</taxon>
        <taxon>Teleostei</taxon>
        <taxon>Neoteleostei</taxon>
        <taxon>Acanthomorphata</taxon>
        <taxon>Ovalentaria</taxon>
        <taxon>Atherinomorphae</taxon>
        <taxon>Cyprinodontiformes</taxon>
        <taxon>Goodeidae</taxon>
        <taxon>Xenoophorus</taxon>
    </lineage>
</organism>
<protein>
    <recommendedName>
        <fullName evidence="1">Conserved oligomeric Golgi complex subunit 4 N-terminal domain-containing protein</fullName>
    </recommendedName>
</protein>
<comment type="caution">
    <text evidence="2">The sequence shown here is derived from an EMBL/GenBank/DDBJ whole genome shotgun (WGS) entry which is preliminary data.</text>
</comment>
<proteinExistence type="predicted"/>
<feature type="domain" description="Conserved oligomeric Golgi complex subunit 4 N-terminal" evidence="1">
    <location>
        <begin position="39"/>
        <end position="96"/>
    </location>
</feature>
<reference evidence="2 3" key="1">
    <citation type="submission" date="2021-06" db="EMBL/GenBank/DDBJ databases">
        <authorList>
            <person name="Palmer J.M."/>
        </authorList>
    </citation>
    <scope>NUCLEOTIDE SEQUENCE [LARGE SCALE GENOMIC DNA]</scope>
    <source>
        <strain evidence="2 3">XC_2019</strain>
        <tissue evidence="2">Muscle</tissue>
    </source>
</reference>
<dbReference type="Proteomes" id="UP001434883">
    <property type="component" value="Unassembled WGS sequence"/>
</dbReference>
<name>A0ABV0SDE7_9TELE</name>
<dbReference type="InterPro" id="IPR048682">
    <property type="entry name" value="COG4"/>
</dbReference>
<accession>A0ABV0SDE7</accession>
<gene>
    <name evidence="2" type="ORF">XENOCAPTIV_000273</name>
</gene>
<evidence type="ECO:0000313" key="2">
    <source>
        <dbReference type="EMBL" id="MEQ2218225.1"/>
    </source>
</evidence>
<evidence type="ECO:0000313" key="3">
    <source>
        <dbReference type="Proteomes" id="UP001434883"/>
    </source>
</evidence>
<dbReference type="InterPro" id="IPR048680">
    <property type="entry name" value="COG4_N"/>
</dbReference>